<evidence type="ECO:0008006" key="4">
    <source>
        <dbReference type="Google" id="ProtNLM"/>
    </source>
</evidence>
<dbReference type="RefSeq" id="WP_089682985.1">
    <property type="nucleotide sequence ID" value="NZ_FNFO01000005.1"/>
</dbReference>
<evidence type="ECO:0000256" key="1">
    <source>
        <dbReference type="SAM" id="Phobius"/>
    </source>
</evidence>
<evidence type="ECO:0000313" key="3">
    <source>
        <dbReference type="Proteomes" id="UP000198510"/>
    </source>
</evidence>
<dbReference type="STRING" id="1075417.SAMN05421823_10559"/>
<dbReference type="Proteomes" id="UP000198510">
    <property type="component" value="Unassembled WGS sequence"/>
</dbReference>
<evidence type="ECO:0000313" key="2">
    <source>
        <dbReference type="EMBL" id="SDL26826.1"/>
    </source>
</evidence>
<protein>
    <recommendedName>
        <fullName evidence="4">Membrane domain of glycerophosphoryl diester phosphodiesterase</fullName>
    </recommendedName>
</protein>
<feature type="transmembrane region" description="Helical" evidence="1">
    <location>
        <begin position="75"/>
        <end position="98"/>
    </location>
</feature>
<reference evidence="2 3" key="1">
    <citation type="submission" date="2016-10" db="EMBL/GenBank/DDBJ databases">
        <authorList>
            <person name="de Groot N.N."/>
        </authorList>
    </citation>
    <scope>NUCLEOTIDE SEQUENCE [LARGE SCALE GENOMIC DNA]</scope>
    <source>
        <strain evidence="2 3">DSM 25186</strain>
    </source>
</reference>
<sequence>MNNSSFIQFRYHRNFSEIIHATFAFIRQEIRPLGRVMLVTVGPFAVASALLQALTDEENVLLFSMQDLPFAGMGMQVVATVLDRMVGILAFAVGYGYVANYVAGNRQQIPHDVWRQVKAHYLLLLLTAFLYALGIGLSMLVFLIPGVWVAVAWSLGYAVVVQERADIGEAFSRSRALVQEHWWETCGIVVVLWGMILLLSMIAAMIPSLLFGVYQMHSTDSWIEMPFFFQIIRMLLFVGVTVAYPFLMIIPVLGLSFQYFSLVEEKESVGLMQRIQQVGITAGGQTHEEQY</sequence>
<gene>
    <name evidence="2" type="ORF">SAMN05421823_10559</name>
</gene>
<dbReference type="OrthoDB" id="1049480at2"/>
<name>A0A1G9IP79_9BACT</name>
<dbReference type="EMBL" id="FNFO01000005">
    <property type="protein sequence ID" value="SDL26826.1"/>
    <property type="molecule type" value="Genomic_DNA"/>
</dbReference>
<feature type="transmembrane region" description="Helical" evidence="1">
    <location>
        <begin position="36"/>
        <end position="55"/>
    </location>
</feature>
<feature type="transmembrane region" description="Helical" evidence="1">
    <location>
        <begin position="119"/>
        <end position="137"/>
    </location>
</feature>
<keyword evidence="1" id="KW-0812">Transmembrane</keyword>
<feature type="transmembrane region" description="Helical" evidence="1">
    <location>
        <begin position="182"/>
        <end position="211"/>
    </location>
</feature>
<proteinExistence type="predicted"/>
<keyword evidence="1" id="KW-1133">Transmembrane helix</keyword>
<keyword evidence="1" id="KW-0472">Membrane</keyword>
<keyword evidence="3" id="KW-1185">Reference proteome</keyword>
<organism evidence="2 3">
    <name type="scientific">Catalinimonas alkaloidigena</name>
    <dbReference type="NCBI Taxonomy" id="1075417"/>
    <lineage>
        <taxon>Bacteria</taxon>
        <taxon>Pseudomonadati</taxon>
        <taxon>Bacteroidota</taxon>
        <taxon>Cytophagia</taxon>
        <taxon>Cytophagales</taxon>
        <taxon>Catalimonadaceae</taxon>
        <taxon>Catalinimonas</taxon>
    </lineage>
</organism>
<feature type="transmembrane region" description="Helical" evidence="1">
    <location>
        <begin position="231"/>
        <end position="257"/>
    </location>
</feature>
<accession>A0A1G9IP79</accession>
<dbReference type="AlphaFoldDB" id="A0A1G9IP79"/>